<dbReference type="InterPro" id="IPR016980">
    <property type="entry name" value="S-AdoMet-dep_MeTrfase_Alr7345"/>
</dbReference>
<dbReference type="EMBL" id="QICN01000010">
    <property type="protein sequence ID" value="PXV65334.1"/>
    <property type="molecule type" value="Genomic_DNA"/>
</dbReference>
<dbReference type="GO" id="GO:0032259">
    <property type="term" value="P:methylation"/>
    <property type="evidence" value="ECO:0007669"/>
    <property type="project" value="UniProtKB-KW"/>
</dbReference>
<dbReference type="Proteomes" id="UP000248330">
    <property type="component" value="Unassembled WGS sequence"/>
</dbReference>
<dbReference type="OrthoDB" id="9801692at2"/>
<protein>
    <submittedName>
        <fullName evidence="2">Putative methyltransferase</fullName>
    </submittedName>
</protein>
<evidence type="ECO:0000256" key="1">
    <source>
        <dbReference type="SAM" id="SignalP"/>
    </source>
</evidence>
<feature type="chain" id="PRO_5016422005" evidence="1">
    <location>
        <begin position="27"/>
        <end position="284"/>
    </location>
</feature>
<sequence length="284" mass="31032">MTASALRAALTAAPMLLALHATGASAALDAATGKALDAAIAGDHRSAENKARDVHRKPREVLEFVGLRRDMTVVEMSPGAGWYTEILGPVLADQGRLYAAQFALNDVPTYQRRLLGSFLTKLAATPDLYKSTVITHFAPPYALEIAPRASADLVLTFRNLHNWAAENEAGVSWSNVAFKAMYDALKPGGTLGIVDHRWPDPKTENPADRNGYISEERTIRLAEAAGFKFAARSEALRNPKDTHDHPRGVWTLPPSLALGEQDRDRYLAIGESDRYLLTFTKPTE</sequence>
<keyword evidence="3" id="KW-1185">Reference proteome</keyword>
<dbReference type="InterPro" id="IPR029063">
    <property type="entry name" value="SAM-dependent_MTases_sf"/>
</dbReference>
<dbReference type="AlphaFoldDB" id="A0A318ECI8"/>
<name>A0A318ECI8_9GAMM</name>
<feature type="signal peptide" evidence="1">
    <location>
        <begin position="1"/>
        <end position="26"/>
    </location>
</feature>
<dbReference type="Gene3D" id="3.40.50.150">
    <property type="entry name" value="Vaccinia Virus protein VP39"/>
    <property type="match status" value="1"/>
</dbReference>
<dbReference type="RefSeq" id="WP_110266384.1">
    <property type="nucleotide sequence ID" value="NZ_CAKZQT010000018.1"/>
</dbReference>
<accession>A0A318ECI8</accession>
<gene>
    <name evidence="2" type="ORF">C8D93_110152</name>
</gene>
<comment type="caution">
    <text evidence="2">The sequence shown here is derived from an EMBL/GenBank/DDBJ whole genome shotgun (WGS) entry which is preliminary data.</text>
</comment>
<evidence type="ECO:0000313" key="3">
    <source>
        <dbReference type="Proteomes" id="UP000248330"/>
    </source>
</evidence>
<dbReference type="GO" id="GO:0008168">
    <property type="term" value="F:methyltransferase activity"/>
    <property type="evidence" value="ECO:0007669"/>
    <property type="project" value="UniProtKB-KW"/>
</dbReference>
<keyword evidence="2" id="KW-0808">Transferase</keyword>
<keyword evidence="1" id="KW-0732">Signal</keyword>
<keyword evidence="2" id="KW-0489">Methyltransferase</keyword>
<proteinExistence type="predicted"/>
<organism evidence="2 3">
    <name type="scientific">Sinimarinibacterium flocculans</name>
    <dbReference type="NCBI Taxonomy" id="985250"/>
    <lineage>
        <taxon>Bacteria</taxon>
        <taxon>Pseudomonadati</taxon>
        <taxon>Pseudomonadota</taxon>
        <taxon>Gammaproteobacteria</taxon>
        <taxon>Nevskiales</taxon>
        <taxon>Nevskiaceae</taxon>
        <taxon>Sinimarinibacterium</taxon>
    </lineage>
</organism>
<dbReference type="PIRSF" id="PIRSF031679">
    <property type="entry name" value="Mtase_Alr7345_prd"/>
    <property type="match status" value="1"/>
</dbReference>
<dbReference type="SUPFAM" id="SSF53335">
    <property type="entry name" value="S-adenosyl-L-methionine-dependent methyltransferases"/>
    <property type="match status" value="1"/>
</dbReference>
<evidence type="ECO:0000313" key="2">
    <source>
        <dbReference type="EMBL" id="PXV65334.1"/>
    </source>
</evidence>
<reference evidence="2 3" key="1">
    <citation type="submission" date="2018-04" db="EMBL/GenBank/DDBJ databases">
        <title>Genomic Encyclopedia of Type Strains, Phase IV (KMG-IV): sequencing the most valuable type-strain genomes for metagenomic binning, comparative biology and taxonomic classification.</title>
        <authorList>
            <person name="Goeker M."/>
        </authorList>
    </citation>
    <scope>NUCLEOTIDE SEQUENCE [LARGE SCALE GENOMIC DNA]</scope>
    <source>
        <strain evidence="2 3">DSM 104150</strain>
    </source>
</reference>